<dbReference type="InterPro" id="IPR037143">
    <property type="entry name" value="4-PPantetheinyl_Trfase_dom_sf"/>
</dbReference>
<proteinExistence type="predicted"/>
<protein>
    <submittedName>
        <fullName evidence="1">4'-phosphopantetheinyl transferase superfamily protein</fullName>
    </submittedName>
</protein>
<organism evidence="1 2">
    <name type="scientific">Aliikangiella maris</name>
    <dbReference type="NCBI Taxonomy" id="3162458"/>
    <lineage>
        <taxon>Bacteria</taxon>
        <taxon>Pseudomonadati</taxon>
        <taxon>Pseudomonadota</taxon>
        <taxon>Gammaproteobacteria</taxon>
        <taxon>Oceanospirillales</taxon>
        <taxon>Pleioneaceae</taxon>
        <taxon>Aliikangiella</taxon>
    </lineage>
</organism>
<gene>
    <name evidence="1" type="ORF">ABVT43_10495</name>
</gene>
<accession>A0ABV2BUH0</accession>
<keyword evidence="2" id="KW-1185">Reference proteome</keyword>
<dbReference type="EMBL" id="JBEVCJ010000011">
    <property type="protein sequence ID" value="MET1255557.1"/>
    <property type="molecule type" value="Genomic_DNA"/>
</dbReference>
<dbReference type="Proteomes" id="UP001548189">
    <property type="component" value="Unassembled WGS sequence"/>
</dbReference>
<name>A0ABV2BUH0_9GAMM</name>
<dbReference type="InterPro" id="IPR008278">
    <property type="entry name" value="4-PPantetheinyl_Trfase_dom"/>
</dbReference>
<dbReference type="InterPro" id="IPR003542">
    <property type="entry name" value="Enbac_synth_compD-like"/>
</dbReference>
<dbReference type="PANTHER" id="PTHR38096">
    <property type="entry name" value="ENTEROBACTIN SYNTHASE COMPONENT D"/>
    <property type="match status" value="1"/>
</dbReference>
<dbReference type="PANTHER" id="PTHR38096:SF1">
    <property type="entry name" value="ENTEROBACTIN SYNTHASE COMPONENT D"/>
    <property type="match status" value="1"/>
</dbReference>
<comment type="caution">
    <text evidence="1">The sequence shown here is derived from an EMBL/GenBank/DDBJ whole genome shotgun (WGS) entry which is preliminary data.</text>
</comment>
<dbReference type="Pfam" id="PF17837">
    <property type="entry name" value="4PPT_N"/>
    <property type="match status" value="1"/>
</dbReference>
<dbReference type="Gene3D" id="3.90.470.20">
    <property type="entry name" value="4'-phosphopantetheinyl transferase domain"/>
    <property type="match status" value="1"/>
</dbReference>
<dbReference type="SUPFAM" id="SSF56214">
    <property type="entry name" value="4'-phosphopantetheinyl transferase"/>
    <property type="match status" value="1"/>
</dbReference>
<evidence type="ECO:0000313" key="1">
    <source>
        <dbReference type="EMBL" id="MET1255557.1"/>
    </source>
</evidence>
<keyword evidence="1" id="KW-0808">Transferase</keyword>
<sequence>MNIDNFLTWEKFEQWQALSGQTTIRCRYQKEVYDDSYFTQLNICMPETLQSAVTKRKAEYLAGRFAAKKALACHSIFEQQILTGKDRSPIWPTQLIGSITHTNSNAFCIVAPKENYHLVGIDTEDWIAEKTYSNIKKSIITEQEHWQLEQLSFTTTQAFTLAFSAKESLFKALYPSVQKYFDFMAAKIIRVDESNATFVIELTKDLNGLHCQQRQYQGQYQLLEGSIVTLIIE</sequence>
<evidence type="ECO:0000313" key="2">
    <source>
        <dbReference type="Proteomes" id="UP001548189"/>
    </source>
</evidence>
<dbReference type="InterPro" id="IPR041354">
    <property type="entry name" value="4PPT_N"/>
</dbReference>
<dbReference type="PRINTS" id="PR01399">
    <property type="entry name" value="ENTSNTHTASED"/>
</dbReference>
<reference evidence="1 2" key="1">
    <citation type="submission" date="2024-06" db="EMBL/GenBank/DDBJ databases">
        <authorList>
            <person name="Li F."/>
        </authorList>
    </citation>
    <scope>NUCLEOTIDE SEQUENCE [LARGE SCALE GENOMIC DNA]</scope>
    <source>
        <strain evidence="1 2">GXAS 311</strain>
    </source>
</reference>
<dbReference type="Pfam" id="PF01648">
    <property type="entry name" value="ACPS"/>
    <property type="match status" value="1"/>
</dbReference>
<dbReference type="GO" id="GO:0016740">
    <property type="term" value="F:transferase activity"/>
    <property type="evidence" value="ECO:0007669"/>
    <property type="project" value="UniProtKB-KW"/>
</dbReference>